<dbReference type="GO" id="GO:0020037">
    <property type="term" value="F:heme binding"/>
    <property type="evidence" value="ECO:0007669"/>
    <property type="project" value="InterPro"/>
</dbReference>
<keyword evidence="2" id="KW-0479">Metal-binding</keyword>
<protein>
    <recommendedName>
        <fullName evidence="5">Cytochrome P450</fullName>
    </recommendedName>
</protein>
<reference evidence="3 4" key="1">
    <citation type="submission" date="2018-04" db="EMBL/GenBank/DDBJ databases">
        <title>Flavobacterium sp. nov., isolated from glacier ice.</title>
        <authorList>
            <person name="Liu Q."/>
            <person name="Xin Y.-H."/>
        </authorList>
    </citation>
    <scope>NUCLEOTIDE SEQUENCE [LARGE SCALE GENOMIC DNA]</scope>
    <source>
        <strain evidence="3 4">LB2P30</strain>
    </source>
</reference>
<dbReference type="OrthoDB" id="9801155at2"/>
<accession>A0A2U1JVY8</accession>
<dbReference type="InterPro" id="IPR001128">
    <property type="entry name" value="Cyt_P450"/>
</dbReference>
<dbReference type="RefSeq" id="WP_116762643.1">
    <property type="nucleotide sequence ID" value="NZ_QCZH01000007.1"/>
</dbReference>
<dbReference type="Proteomes" id="UP000245618">
    <property type="component" value="Unassembled WGS sequence"/>
</dbReference>
<organism evidence="3 4">
    <name type="scientific">Flavobacterium laiguense</name>
    <dbReference type="NCBI Taxonomy" id="2169409"/>
    <lineage>
        <taxon>Bacteria</taxon>
        <taxon>Pseudomonadati</taxon>
        <taxon>Bacteroidota</taxon>
        <taxon>Flavobacteriia</taxon>
        <taxon>Flavobacteriales</taxon>
        <taxon>Flavobacteriaceae</taxon>
        <taxon>Flavobacterium</taxon>
    </lineage>
</organism>
<comment type="similarity">
    <text evidence="1 2">Belongs to the cytochrome P450 family.</text>
</comment>
<proteinExistence type="inferred from homology"/>
<dbReference type="SUPFAM" id="SSF48264">
    <property type="entry name" value="Cytochrome P450"/>
    <property type="match status" value="1"/>
</dbReference>
<evidence type="ECO:0000256" key="1">
    <source>
        <dbReference type="ARBA" id="ARBA00010617"/>
    </source>
</evidence>
<keyword evidence="4" id="KW-1185">Reference proteome</keyword>
<dbReference type="Pfam" id="PF00067">
    <property type="entry name" value="p450"/>
    <property type="match status" value="1"/>
</dbReference>
<keyword evidence="2" id="KW-0349">Heme</keyword>
<dbReference type="AlphaFoldDB" id="A0A2U1JVY8"/>
<keyword evidence="2" id="KW-0503">Monooxygenase</keyword>
<evidence type="ECO:0000313" key="3">
    <source>
        <dbReference type="EMBL" id="PWA09381.1"/>
    </source>
</evidence>
<dbReference type="Gene3D" id="1.10.630.10">
    <property type="entry name" value="Cytochrome P450"/>
    <property type="match status" value="1"/>
</dbReference>
<dbReference type="PRINTS" id="PR00359">
    <property type="entry name" value="BP450"/>
</dbReference>
<dbReference type="PANTHER" id="PTHR46696">
    <property type="entry name" value="P450, PUTATIVE (EUROFUNG)-RELATED"/>
    <property type="match status" value="1"/>
</dbReference>
<dbReference type="GO" id="GO:0016705">
    <property type="term" value="F:oxidoreductase activity, acting on paired donors, with incorporation or reduction of molecular oxygen"/>
    <property type="evidence" value="ECO:0007669"/>
    <property type="project" value="InterPro"/>
</dbReference>
<evidence type="ECO:0000313" key="4">
    <source>
        <dbReference type="Proteomes" id="UP000245618"/>
    </source>
</evidence>
<keyword evidence="2" id="KW-0408">Iron</keyword>
<dbReference type="GO" id="GO:0005506">
    <property type="term" value="F:iron ion binding"/>
    <property type="evidence" value="ECO:0007669"/>
    <property type="project" value="InterPro"/>
</dbReference>
<dbReference type="CDD" id="cd00302">
    <property type="entry name" value="cytochrome_P450"/>
    <property type="match status" value="1"/>
</dbReference>
<evidence type="ECO:0008006" key="5">
    <source>
        <dbReference type="Google" id="ProtNLM"/>
    </source>
</evidence>
<dbReference type="InterPro" id="IPR036396">
    <property type="entry name" value="Cyt_P450_sf"/>
</dbReference>
<sequence>MTTTLFLQSEIQDPYGLYKTMIAQNPVYWDKENQIWVLYSYDACVSILNSDLAYIPEINPNNEQGLNDSALEISNQLARLSNGIQHDISREVAMLLFSNMNAVTTNKILEQLLERKENKSELDWVNSVCKQLPVLVVLKNFGFNDKDSLFISENIEQLTKIMLPNKTQMQVDSINTIAKEIYEIAEKHLVASAFYTILEKTLFEKYQISTKEILSLCVCNIIGLFIQSYDAGRGLLSNALLQILNKNHSLLNLAIERDWMQSAIIESLRFDPPIHTTRRVAVGDIVLNDRVIKKGDKIILVLASANRDVNQFLNPENFDPTRINNGEHLTFGIGGHGCLAKHFSIQLGTDALLYLFEQYKNVSLLDENIQYEPLSNARLPKNILISI</sequence>
<keyword evidence="2" id="KW-0560">Oxidoreductase</keyword>
<name>A0A2U1JVY8_9FLAO</name>
<dbReference type="PROSITE" id="PS00086">
    <property type="entry name" value="CYTOCHROME_P450"/>
    <property type="match status" value="1"/>
</dbReference>
<dbReference type="InterPro" id="IPR002397">
    <property type="entry name" value="Cyt_P450_B"/>
</dbReference>
<evidence type="ECO:0000256" key="2">
    <source>
        <dbReference type="RuleBase" id="RU000461"/>
    </source>
</evidence>
<dbReference type="InterPro" id="IPR017972">
    <property type="entry name" value="Cyt_P450_CS"/>
</dbReference>
<gene>
    <name evidence="3" type="ORF">DB891_08840</name>
</gene>
<dbReference type="GO" id="GO:0004497">
    <property type="term" value="F:monooxygenase activity"/>
    <property type="evidence" value="ECO:0007669"/>
    <property type="project" value="UniProtKB-KW"/>
</dbReference>
<comment type="caution">
    <text evidence="3">The sequence shown here is derived from an EMBL/GenBank/DDBJ whole genome shotgun (WGS) entry which is preliminary data.</text>
</comment>
<dbReference type="EMBL" id="QCZH01000007">
    <property type="protein sequence ID" value="PWA09381.1"/>
    <property type="molecule type" value="Genomic_DNA"/>
</dbReference>
<dbReference type="PANTHER" id="PTHR46696:SF1">
    <property type="entry name" value="CYTOCHROME P450 YJIB-RELATED"/>
    <property type="match status" value="1"/>
</dbReference>